<dbReference type="PANTHER" id="PTHR47843:SF5">
    <property type="entry name" value="BTB_POZ DOMAIN PROTEIN"/>
    <property type="match status" value="1"/>
</dbReference>
<protein>
    <submittedName>
        <fullName evidence="1">Unnamed protein product</fullName>
    </submittedName>
</protein>
<name>A0ABQ6KV64_ASPOZ</name>
<dbReference type="PANTHER" id="PTHR47843">
    <property type="entry name" value="BTB DOMAIN-CONTAINING PROTEIN-RELATED"/>
    <property type="match status" value="1"/>
</dbReference>
<organism evidence="1 2">
    <name type="scientific">Aspergillus oryzae var. brunneus</name>
    <dbReference type="NCBI Taxonomy" id="332754"/>
    <lineage>
        <taxon>Eukaryota</taxon>
        <taxon>Fungi</taxon>
        <taxon>Dikarya</taxon>
        <taxon>Ascomycota</taxon>
        <taxon>Pezizomycotina</taxon>
        <taxon>Eurotiomycetes</taxon>
        <taxon>Eurotiomycetidae</taxon>
        <taxon>Eurotiales</taxon>
        <taxon>Aspergillaceae</taxon>
        <taxon>Aspergillus</taxon>
        <taxon>Aspergillus subgen. Circumdati</taxon>
    </lineage>
</organism>
<dbReference type="Proteomes" id="UP001165189">
    <property type="component" value="Unassembled WGS sequence"/>
</dbReference>
<evidence type="ECO:0000313" key="2">
    <source>
        <dbReference type="Proteomes" id="UP001165189"/>
    </source>
</evidence>
<gene>
    <name evidence="1" type="ORF">Aory05_000741600</name>
</gene>
<proteinExistence type="predicted"/>
<accession>A0ABQ6KV64</accession>
<sequence>MLEFLYTGDYTYGIQTNSNMEVQLKPQPEEPLETPAKSSSANTTIGQSHFHAQMYAEGEYFQIPSLKTKAKQYFQNSFMESPTRESFASAIIEVYSVS</sequence>
<keyword evidence="2" id="KW-1185">Reference proteome</keyword>
<dbReference type="EMBL" id="BSYB01000029">
    <property type="protein sequence ID" value="GMG48751.1"/>
    <property type="molecule type" value="Genomic_DNA"/>
</dbReference>
<reference evidence="1" key="1">
    <citation type="submission" date="2023-04" db="EMBL/GenBank/DDBJ databases">
        <title>Aspergillus oryzae var. brunneus NBRC 4377.</title>
        <authorList>
            <person name="Ichikawa N."/>
            <person name="Sato H."/>
            <person name="Tonouchi N."/>
        </authorList>
    </citation>
    <scope>NUCLEOTIDE SEQUENCE</scope>
    <source>
        <strain evidence="1">NBRC 4377</strain>
    </source>
</reference>
<comment type="caution">
    <text evidence="1">The sequence shown here is derived from an EMBL/GenBank/DDBJ whole genome shotgun (WGS) entry which is preliminary data.</text>
</comment>
<evidence type="ECO:0000313" key="1">
    <source>
        <dbReference type="EMBL" id="GMG48751.1"/>
    </source>
</evidence>